<name>B3M1T9_DROAN</name>
<keyword evidence="8" id="KW-0865">Zymogen</keyword>
<keyword evidence="6 10" id="KW-0378">Hydrolase</keyword>
<keyword evidence="9" id="KW-1015">Disulfide bond</keyword>
<keyword evidence="3" id="KW-0964">Secreted</keyword>
<dbReference type="GO" id="GO:0016485">
    <property type="term" value="P:protein processing"/>
    <property type="evidence" value="ECO:0007669"/>
    <property type="project" value="UniProtKB-ARBA"/>
</dbReference>
<keyword evidence="5 11" id="KW-0732">Signal</keyword>
<evidence type="ECO:0000256" key="6">
    <source>
        <dbReference type="ARBA" id="ARBA00022801"/>
    </source>
</evidence>
<dbReference type="Proteomes" id="UP000007801">
    <property type="component" value="Unassembled WGS sequence"/>
</dbReference>
<feature type="chain" id="PRO_5002792175" description="Peptidase S1 domain-containing protein" evidence="11">
    <location>
        <begin position="22"/>
        <end position="267"/>
    </location>
</feature>
<dbReference type="InterPro" id="IPR001254">
    <property type="entry name" value="Trypsin_dom"/>
</dbReference>
<dbReference type="FunCoup" id="B3M1T9">
    <property type="interactions" value="15"/>
</dbReference>
<dbReference type="PROSITE" id="PS50240">
    <property type="entry name" value="TRYPSIN_DOM"/>
    <property type="match status" value="1"/>
</dbReference>
<dbReference type="InterPro" id="IPR018114">
    <property type="entry name" value="TRYPSIN_HIS"/>
</dbReference>
<accession>B3M1T9</accession>
<dbReference type="PANTHER" id="PTHR24276">
    <property type="entry name" value="POLYSERASE-RELATED"/>
    <property type="match status" value="1"/>
</dbReference>
<dbReference type="GeneID" id="6502640"/>
<dbReference type="EMBL" id="CH902617">
    <property type="protein sequence ID" value="EDV42199.1"/>
    <property type="molecule type" value="Genomic_DNA"/>
</dbReference>
<feature type="domain" description="Peptidase S1" evidence="12">
    <location>
        <begin position="38"/>
        <end position="260"/>
    </location>
</feature>
<evidence type="ECO:0000256" key="7">
    <source>
        <dbReference type="ARBA" id="ARBA00022825"/>
    </source>
</evidence>
<dbReference type="KEGG" id="dan:6502640"/>
<dbReference type="HOGENOM" id="CLU_006842_7_4_1"/>
<dbReference type="MEROPS" id="S01.A97"/>
<dbReference type="AlphaFoldDB" id="B3M1T9"/>
<dbReference type="OrthoDB" id="8440449at2759"/>
<evidence type="ECO:0000256" key="5">
    <source>
        <dbReference type="ARBA" id="ARBA00022729"/>
    </source>
</evidence>
<comment type="subcellular location">
    <subcellularLocation>
        <location evidence="1">Secreted</location>
    </subcellularLocation>
</comment>
<evidence type="ECO:0000313" key="14">
    <source>
        <dbReference type="Proteomes" id="UP000007801"/>
    </source>
</evidence>
<evidence type="ECO:0000256" key="8">
    <source>
        <dbReference type="ARBA" id="ARBA00023145"/>
    </source>
</evidence>
<dbReference type="PROSITE" id="PS00134">
    <property type="entry name" value="TRYPSIN_HIS"/>
    <property type="match status" value="1"/>
</dbReference>
<dbReference type="SMART" id="SM00020">
    <property type="entry name" value="Tryp_SPc"/>
    <property type="match status" value="1"/>
</dbReference>
<evidence type="ECO:0000256" key="11">
    <source>
        <dbReference type="SAM" id="SignalP"/>
    </source>
</evidence>
<gene>
    <name evidence="13" type="primary">Dana\GF19903</name>
    <name evidence="13" type="synonym">dana_GLEANR_22310</name>
    <name evidence="13" type="ORF">GF19903</name>
</gene>
<evidence type="ECO:0000256" key="2">
    <source>
        <dbReference type="ARBA" id="ARBA00007664"/>
    </source>
</evidence>
<organism evidence="13 14">
    <name type="scientific">Drosophila ananassae</name>
    <name type="common">Fruit fly</name>
    <dbReference type="NCBI Taxonomy" id="7217"/>
    <lineage>
        <taxon>Eukaryota</taxon>
        <taxon>Metazoa</taxon>
        <taxon>Ecdysozoa</taxon>
        <taxon>Arthropoda</taxon>
        <taxon>Hexapoda</taxon>
        <taxon>Insecta</taxon>
        <taxon>Pterygota</taxon>
        <taxon>Neoptera</taxon>
        <taxon>Endopterygota</taxon>
        <taxon>Diptera</taxon>
        <taxon>Brachycera</taxon>
        <taxon>Muscomorpha</taxon>
        <taxon>Ephydroidea</taxon>
        <taxon>Drosophilidae</taxon>
        <taxon>Drosophila</taxon>
        <taxon>Sophophora</taxon>
    </lineage>
</organism>
<dbReference type="SMR" id="B3M1T9"/>
<dbReference type="InterPro" id="IPR033116">
    <property type="entry name" value="TRYPSIN_SER"/>
</dbReference>
<evidence type="ECO:0000256" key="10">
    <source>
        <dbReference type="RuleBase" id="RU363034"/>
    </source>
</evidence>
<dbReference type="InterPro" id="IPR043504">
    <property type="entry name" value="Peptidase_S1_PA_chymotrypsin"/>
</dbReference>
<dbReference type="PROSITE" id="PS00135">
    <property type="entry name" value="TRYPSIN_SER"/>
    <property type="match status" value="1"/>
</dbReference>
<keyword evidence="14" id="KW-1185">Reference proteome</keyword>
<dbReference type="PANTHER" id="PTHR24276:SF96">
    <property type="entry name" value="PEPTIDASE S1 DOMAIN-CONTAINING PROTEIN"/>
    <property type="match status" value="1"/>
</dbReference>
<dbReference type="PhylomeDB" id="B3M1T9"/>
<proteinExistence type="inferred from homology"/>
<dbReference type="PRINTS" id="PR00722">
    <property type="entry name" value="CHYMOTRYPSIN"/>
</dbReference>
<dbReference type="eggNOG" id="KOG3627">
    <property type="taxonomic scope" value="Eukaryota"/>
</dbReference>
<dbReference type="SUPFAM" id="SSF50494">
    <property type="entry name" value="Trypsin-like serine proteases"/>
    <property type="match status" value="1"/>
</dbReference>
<dbReference type="InterPro" id="IPR001314">
    <property type="entry name" value="Peptidase_S1A"/>
</dbReference>
<evidence type="ECO:0000256" key="1">
    <source>
        <dbReference type="ARBA" id="ARBA00004613"/>
    </source>
</evidence>
<evidence type="ECO:0000256" key="4">
    <source>
        <dbReference type="ARBA" id="ARBA00022670"/>
    </source>
</evidence>
<comment type="similarity">
    <text evidence="2">Belongs to the peptidase S1 family.</text>
</comment>
<evidence type="ECO:0000313" key="13">
    <source>
        <dbReference type="EMBL" id="EDV42199.1"/>
    </source>
</evidence>
<dbReference type="STRING" id="7217.B3M1T9"/>
<protein>
    <recommendedName>
        <fullName evidence="12">Peptidase S1 domain-containing protein</fullName>
    </recommendedName>
</protein>
<dbReference type="Pfam" id="PF00089">
    <property type="entry name" value="Trypsin"/>
    <property type="match status" value="1"/>
</dbReference>
<dbReference type="GO" id="GO:0005576">
    <property type="term" value="C:extracellular region"/>
    <property type="evidence" value="ECO:0007669"/>
    <property type="project" value="UniProtKB-SubCell"/>
</dbReference>
<dbReference type="Gene3D" id="2.40.10.10">
    <property type="entry name" value="Trypsin-like serine proteases"/>
    <property type="match status" value="2"/>
</dbReference>
<reference evidence="13 14" key="1">
    <citation type="journal article" date="2007" name="Nature">
        <title>Evolution of genes and genomes on the Drosophila phylogeny.</title>
        <authorList>
            <consortium name="Drosophila 12 Genomes Consortium"/>
            <person name="Clark A.G."/>
            <person name="Eisen M.B."/>
            <person name="Smith D.R."/>
            <person name="Bergman C.M."/>
            <person name="Oliver B."/>
            <person name="Markow T.A."/>
            <person name="Kaufman T.C."/>
            <person name="Kellis M."/>
            <person name="Gelbart W."/>
            <person name="Iyer V.N."/>
            <person name="Pollard D.A."/>
            <person name="Sackton T.B."/>
            <person name="Larracuente A.M."/>
            <person name="Singh N.D."/>
            <person name="Abad J.P."/>
            <person name="Abt D.N."/>
            <person name="Adryan B."/>
            <person name="Aguade M."/>
            <person name="Akashi H."/>
            <person name="Anderson W.W."/>
            <person name="Aquadro C.F."/>
            <person name="Ardell D.H."/>
            <person name="Arguello R."/>
            <person name="Artieri C.G."/>
            <person name="Barbash D.A."/>
            <person name="Barker D."/>
            <person name="Barsanti P."/>
            <person name="Batterham P."/>
            <person name="Batzoglou S."/>
            <person name="Begun D."/>
            <person name="Bhutkar A."/>
            <person name="Blanco E."/>
            <person name="Bosak S.A."/>
            <person name="Bradley R.K."/>
            <person name="Brand A.D."/>
            <person name="Brent M.R."/>
            <person name="Brooks A.N."/>
            <person name="Brown R.H."/>
            <person name="Butlin R.K."/>
            <person name="Caggese C."/>
            <person name="Calvi B.R."/>
            <person name="Bernardo de Carvalho A."/>
            <person name="Caspi A."/>
            <person name="Castrezana S."/>
            <person name="Celniker S.E."/>
            <person name="Chang J.L."/>
            <person name="Chapple C."/>
            <person name="Chatterji S."/>
            <person name="Chinwalla A."/>
            <person name="Civetta A."/>
            <person name="Clifton S.W."/>
            <person name="Comeron J.M."/>
            <person name="Costello J.C."/>
            <person name="Coyne J.A."/>
            <person name="Daub J."/>
            <person name="David R.G."/>
            <person name="Delcher A.L."/>
            <person name="Delehaunty K."/>
            <person name="Do C.B."/>
            <person name="Ebling H."/>
            <person name="Edwards K."/>
            <person name="Eickbush T."/>
            <person name="Evans J.D."/>
            <person name="Filipski A."/>
            <person name="Findeiss S."/>
            <person name="Freyhult E."/>
            <person name="Fulton L."/>
            <person name="Fulton R."/>
            <person name="Garcia A.C."/>
            <person name="Gardiner A."/>
            <person name="Garfield D.A."/>
            <person name="Garvin B.E."/>
            <person name="Gibson G."/>
            <person name="Gilbert D."/>
            <person name="Gnerre S."/>
            <person name="Godfrey J."/>
            <person name="Good R."/>
            <person name="Gotea V."/>
            <person name="Gravely B."/>
            <person name="Greenberg A.J."/>
            <person name="Griffiths-Jones S."/>
            <person name="Gross S."/>
            <person name="Guigo R."/>
            <person name="Gustafson E.A."/>
            <person name="Haerty W."/>
            <person name="Hahn M.W."/>
            <person name="Halligan D.L."/>
            <person name="Halpern A.L."/>
            <person name="Halter G.M."/>
            <person name="Han M.V."/>
            <person name="Heger A."/>
            <person name="Hillier L."/>
            <person name="Hinrichs A.S."/>
            <person name="Holmes I."/>
            <person name="Hoskins R.A."/>
            <person name="Hubisz M.J."/>
            <person name="Hultmark D."/>
            <person name="Huntley M.A."/>
            <person name="Jaffe D.B."/>
            <person name="Jagadeeshan S."/>
            <person name="Jeck W.R."/>
            <person name="Johnson J."/>
            <person name="Jones C.D."/>
            <person name="Jordan W.C."/>
            <person name="Karpen G.H."/>
            <person name="Kataoka E."/>
            <person name="Keightley P.D."/>
            <person name="Kheradpour P."/>
            <person name="Kirkness E.F."/>
            <person name="Koerich L.B."/>
            <person name="Kristiansen K."/>
            <person name="Kudrna D."/>
            <person name="Kulathinal R.J."/>
            <person name="Kumar S."/>
            <person name="Kwok R."/>
            <person name="Lander E."/>
            <person name="Langley C.H."/>
            <person name="Lapoint R."/>
            <person name="Lazzaro B.P."/>
            <person name="Lee S.J."/>
            <person name="Levesque L."/>
            <person name="Li R."/>
            <person name="Lin C.F."/>
            <person name="Lin M.F."/>
            <person name="Lindblad-Toh K."/>
            <person name="Llopart A."/>
            <person name="Long M."/>
            <person name="Low L."/>
            <person name="Lozovsky E."/>
            <person name="Lu J."/>
            <person name="Luo M."/>
            <person name="Machado C.A."/>
            <person name="Makalowski W."/>
            <person name="Marzo M."/>
            <person name="Matsuda M."/>
            <person name="Matzkin L."/>
            <person name="McAllister B."/>
            <person name="McBride C.S."/>
            <person name="McKernan B."/>
            <person name="McKernan K."/>
            <person name="Mendez-Lago M."/>
            <person name="Minx P."/>
            <person name="Mollenhauer M.U."/>
            <person name="Montooth K."/>
            <person name="Mount S.M."/>
            <person name="Mu X."/>
            <person name="Myers E."/>
            <person name="Negre B."/>
            <person name="Newfeld S."/>
            <person name="Nielsen R."/>
            <person name="Noor M.A."/>
            <person name="O'Grady P."/>
            <person name="Pachter L."/>
            <person name="Papaceit M."/>
            <person name="Parisi M.J."/>
            <person name="Parisi M."/>
            <person name="Parts L."/>
            <person name="Pedersen J.S."/>
            <person name="Pesole G."/>
            <person name="Phillippy A.M."/>
            <person name="Ponting C.P."/>
            <person name="Pop M."/>
            <person name="Porcelli D."/>
            <person name="Powell J.R."/>
            <person name="Prohaska S."/>
            <person name="Pruitt K."/>
            <person name="Puig M."/>
            <person name="Quesneville H."/>
            <person name="Ram K.R."/>
            <person name="Rand D."/>
            <person name="Rasmussen M.D."/>
            <person name="Reed L.K."/>
            <person name="Reenan R."/>
            <person name="Reily A."/>
            <person name="Remington K.A."/>
            <person name="Rieger T.T."/>
            <person name="Ritchie M.G."/>
            <person name="Robin C."/>
            <person name="Rogers Y.H."/>
            <person name="Rohde C."/>
            <person name="Rozas J."/>
            <person name="Rubenfield M.J."/>
            <person name="Ruiz A."/>
            <person name="Russo S."/>
            <person name="Salzberg S.L."/>
            <person name="Sanchez-Gracia A."/>
            <person name="Saranga D.J."/>
            <person name="Sato H."/>
            <person name="Schaeffer S.W."/>
            <person name="Schatz M.C."/>
            <person name="Schlenke T."/>
            <person name="Schwartz R."/>
            <person name="Segarra C."/>
            <person name="Singh R.S."/>
            <person name="Sirot L."/>
            <person name="Sirota M."/>
            <person name="Sisneros N.B."/>
            <person name="Smith C.D."/>
            <person name="Smith T.F."/>
            <person name="Spieth J."/>
            <person name="Stage D.E."/>
            <person name="Stark A."/>
            <person name="Stephan W."/>
            <person name="Strausberg R.L."/>
            <person name="Strempel S."/>
            <person name="Sturgill D."/>
            <person name="Sutton G."/>
            <person name="Sutton G.G."/>
            <person name="Tao W."/>
            <person name="Teichmann S."/>
            <person name="Tobari Y.N."/>
            <person name="Tomimura Y."/>
            <person name="Tsolas J.M."/>
            <person name="Valente V.L."/>
            <person name="Venter E."/>
            <person name="Venter J.C."/>
            <person name="Vicario S."/>
            <person name="Vieira F.G."/>
            <person name="Vilella A.J."/>
            <person name="Villasante A."/>
            <person name="Walenz B."/>
            <person name="Wang J."/>
            <person name="Wasserman M."/>
            <person name="Watts T."/>
            <person name="Wilson D."/>
            <person name="Wilson R.K."/>
            <person name="Wing R.A."/>
            <person name="Wolfner M.F."/>
            <person name="Wong A."/>
            <person name="Wong G.K."/>
            <person name="Wu C.I."/>
            <person name="Wu G."/>
            <person name="Yamamoto D."/>
            <person name="Yang H.P."/>
            <person name="Yang S.P."/>
            <person name="Yorke J.A."/>
            <person name="Yoshida K."/>
            <person name="Zdobnov E."/>
            <person name="Zhang P."/>
            <person name="Zhang Y."/>
            <person name="Zimin A.V."/>
            <person name="Baldwin J."/>
            <person name="Abdouelleil A."/>
            <person name="Abdulkadir J."/>
            <person name="Abebe A."/>
            <person name="Abera B."/>
            <person name="Abreu J."/>
            <person name="Acer S.C."/>
            <person name="Aftuck L."/>
            <person name="Alexander A."/>
            <person name="An P."/>
            <person name="Anderson E."/>
            <person name="Anderson S."/>
            <person name="Arachi H."/>
            <person name="Azer M."/>
            <person name="Bachantsang P."/>
            <person name="Barry A."/>
            <person name="Bayul T."/>
            <person name="Berlin A."/>
            <person name="Bessette D."/>
            <person name="Bloom T."/>
            <person name="Blye J."/>
            <person name="Boguslavskiy L."/>
            <person name="Bonnet C."/>
            <person name="Boukhgalter B."/>
            <person name="Bourzgui I."/>
            <person name="Brown A."/>
            <person name="Cahill P."/>
            <person name="Channer S."/>
            <person name="Cheshatsang Y."/>
            <person name="Chuda L."/>
            <person name="Citroen M."/>
            <person name="Collymore A."/>
            <person name="Cooke P."/>
            <person name="Costello M."/>
            <person name="D'Aco K."/>
            <person name="Daza R."/>
            <person name="De Haan G."/>
            <person name="DeGray S."/>
            <person name="DeMaso C."/>
            <person name="Dhargay N."/>
            <person name="Dooley K."/>
            <person name="Dooley E."/>
            <person name="Doricent M."/>
            <person name="Dorje P."/>
            <person name="Dorjee K."/>
            <person name="Dupes A."/>
            <person name="Elong R."/>
            <person name="Falk J."/>
            <person name="Farina A."/>
            <person name="Faro S."/>
            <person name="Ferguson D."/>
            <person name="Fisher S."/>
            <person name="Foley C.D."/>
            <person name="Franke A."/>
            <person name="Friedrich D."/>
            <person name="Gadbois L."/>
            <person name="Gearin G."/>
            <person name="Gearin C.R."/>
            <person name="Giannoukos G."/>
            <person name="Goode T."/>
            <person name="Graham J."/>
            <person name="Grandbois E."/>
            <person name="Grewal S."/>
            <person name="Gyaltsen K."/>
            <person name="Hafez N."/>
            <person name="Hagos B."/>
            <person name="Hall J."/>
            <person name="Henson C."/>
            <person name="Hollinger A."/>
            <person name="Honan T."/>
            <person name="Huard M.D."/>
            <person name="Hughes L."/>
            <person name="Hurhula B."/>
            <person name="Husby M.E."/>
            <person name="Kamat A."/>
            <person name="Kanga B."/>
            <person name="Kashin S."/>
            <person name="Khazanovich D."/>
            <person name="Kisner P."/>
            <person name="Lance K."/>
            <person name="Lara M."/>
            <person name="Lee W."/>
            <person name="Lennon N."/>
            <person name="Letendre F."/>
            <person name="LeVine R."/>
            <person name="Lipovsky A."/>
            <person name="Liu X."/>
            <person name="Liu J."/>
            <person name="Liu S."/>
            <person name="Lokyitsang T."/>
            <person name="Lokyitsang Y."/>
            <person name="Lubonja R."/>
            <person name="Lui A."/>
            <person name="MacDonald P."/>
            <person name="Magnisalis V."/>
            <person name="Maru K."/>
            <person name="Matthews C."/>
            <person name="McCusker W."/>
            <person name="McDonough S."/>
            <person name="Mehta T."/>
            <person name="Meldrim J."/>
            <person name="Meneus L."/>
            <person name="Mihai O."/>
            <person name="Mihalev A."/>
            <person name="Mihova T."/>
            <person name="Mittelman R."/>
            <person name="Mlenga V."/>
            <person name="Montmayeur A."/>
            <person name="Mulrain L."/>
            <person name="Navidi A."/>
            <person name="Naylor J."/>
            <person name="Negash T."/>
            <person name="Nguyen T."/>
            <person name="Nguyen N."/>
            <person name="Nicol R."/>
            <person name="Norbu C."/>
            <person name="Norbu N."/>
            <person name="Novod N."/>
            <person name="O'Neill B."/>
            <person name="Osman S."/>
            <person name="Markiewicz E."/>
            <person name="Oyono O.L."/>
            <person name="Patti C."/>
            <person name="Phunkhang P."/>
            <person name="Pierre F."/>
            <person name="Priest M."/>
            <person name="Raghuraman S."/>
            <person name="Rege F."/>
            <person name="Reyes R."/>
            <person name="Rise C."/>
            <person name="Rogov P."/>
            <person name="Ross K."/>
            <person name="Ryan E."/>
            <person name="Settipalli S."/>
            <person name="Shea T."/>
            <person name="Sherpa N."/>
            <person name="Shi L."/>
            <person name="Shih D."/>
            <person name="Sparrow T."/>
            <person name="Spaulding J."/>
            <person name="Stalker J."/>
            <person name="Stange-Thomann N."/>
            <person name="Stavropoulos S."/>
            <person name="Stone C."/>
            <person name="Strader C."/>
            <person name="Tesfaye S."/>
            <person name="Thomson T."/>
            <person name="Thoulutsang Y."/>
            <person name="Thoulutsang D."/>
            <person name="Topham K."/>
            <person name="Topping I."/>
            <person name="Tsamla T."/>
            <person name="Vassiliev H."/>
            <person name="Vo A."/>
            <person name="Wangchuk T."/>
            <person name="Wangdi T."/>
            <person name="Weiand M."/>
            <person name="Wilkinson J."/>
            <person name="Wilson A."/>
            <person name="Yadav S."/>
            <person name="Young G."/>
            <person name="Yu Q."/>
            <person name="Zembek L."/>
            <person name="Zhong D."/>
            <person name="Zimmer A."/>
            <person name="Zwirko Z."/>
            <person name="Jaffe D.B."/>
            <person name="Alvarez P."/>
            <person name="Brockman W."/>
            <person name="Butler J."/>
            <person name="Chin C."/>
            <person name="Gnerre S."/>
            <person name="Grabherr M."/>
            <person name="Kleber M."/>
            <person name="Mauceli E."/>
            <person name="MacCallum I."/>
        </authorList>
    </citation>
    <scope>NUCLEOTIDE SEQUENCE [LARGE SCALE GENOMIC DNA]</scope>
    <source>
        <strain evidence="14">Tucson 14024-0371.13</strain>
    </source>
</reference>
<keyword evidence="4 10" id="KW-0645">Protease</keyword>
<dbReference type="InParanoid" id="B3M1T9"/>
<evidence type="ECO:0000259" key="12">
    <source>
        <dbReference type="PROSITE" id="PS50240"/>
    </source>
</evidence>
<feature type="signal peptide" evidence="11">
    <location>
        <begin position="1"/>
        <end position="21"/>
    </location>
</feature>
<dbReference type="InterPro" id="IPR009003">
    <property type="entry name" value="Peptidase_S1_PA"/>
</dbReference>
<dbReference type="FunFam" id="2.40.10.10:FF:000047">
    <property type="entry name" value="Trypsin eta"/>
    <property type="match status" value="1"/>
</dbReference>
<evidence type="ECO:0000256" key="3">
    <source>
        <dbReference type="ARBA" id="ARBA00022525"/>
    </source>
</evidence>
<dbReference type="GO" id="GO:0004252">
    <property type="term" value="F:serine-type endopeptidase activity"/>
    <property type="evidence" value="ECO:0007669"/>
    <property type="project" value="InterPro"/>
</dbReference>
<dbReference type="InterPro" id="IPR050430">
    <property type="entry name" value="Peptidase_S1"/>
</dbReference>
<dbReference type="OMA" id="KPYMHND"/>
<keyword evidence="7 10" id="KW-0720">Serine protease</keyword>
<sequence length="267" mass="29198">MQLLWSSFVVLLLLQLQPNLGQRVVGPYPEERTPSGRIKGGEVAEPGFAPYQVSLQATIGTHNCGGSILNERWILTAGHCVQNYTPDRVNVITGTNQFREPGAIYYTEEIHMHCMYDQPYLHNDIALLKLSENITFNEVTQPIALPSKPVQTGDVIVLTGWGAVTPNGGAQADLNKLTLGFVTFEECYAIFNQTANLGVGHICTFSQEGEGSCHGDSGGPLVSNGAVVGVVNWGRPCGMGYPDVQANVYYYLDWIRNKISGETRCKF</sequence>
<evidence type="ECO:0000256" key="9">
    <source>
        <dbReference type="ARBA" id="ARBA00023157"/>
    </source>
</evidence>
<dbReference type="CDD" id="cd00190">
    <property type="entry name" value="Tryp_SPc"/>
    <property type="match status" value="1"/>
</dbReference>